<reference evidence="2" key="1">
    <citation type="journal article" date="2011" name="J. Bacteriol.">
        <title>Genome sequences of eight morphologically diverse alphaproteobacteria.</title>
        <authorList>
            <consortium name="US DOE Joint Genome Institute"/>
            <person name="Brown P.J."/>
            <person name="Kysela D.T."/>
            <person name="Buechlein A."/>
            <person name="Hemmerich C."/>
            <person name="Brun Y.V."/>
        </authorList>
    </citation>
    <scope>NUCLEOTIDE SEQUENCE [LARGE SCALE GENOMIC DNA]</scope>
    <source>
        <strain evidence="2">ATCC 51888 / DSM 1869 / NCIB 11706 / TK 0415</strain>
    </source>
</reference>
<gene>
    <name evidence="1" type="ordered locus">Hden_0980</name>
</gene>
<dbReference type="RefSeq" id="WP_013215009.1">
    <property type="nucleotide sequence ID" value="NC_014313.1"/>
</dbReference>
<dbReference type="HOGENOM" id="CLU_2770312_0_0_5"/>
<proteinExistence type="predicted"/>
<dbReference type="STRING" id="582899.Hden_0980"/>
<sequence>MSLELMARPRAEPTVEHTVEPNLWIDTPEDIAEMMAEAARVDAMFQSGAISTLFPYAFSDLVSVTETEIEQDCEQASA</sequence>
<dbReference type="OrthoDB" id="9843227at2"/>
<evidence type="ECO:0000313" key="2">
    <source>
        <dbReference type="Proteomes" id="UP000002033"/>
    </source>
</evidence>
<protein>
    <submittedName>
        <fullName evidence="1">Uncharacterized protein</fullName>
    </submittedName>
</protein>
<dbReference type="Proteomes" id="UP000002033">
    <property type="component" value="Chromosome"/>
</dbReference>
<dbReference type="AlphaFoldDB" id="D8JUX8"/>
<name>D8JUX8_HYPDA</name>
<evidence type="ECO:0000313" key="1">
    <source>
        <dbReference type="EMBL" id="ADJ22794.1"/>
    </source>
</evidence>
<dbReference type="EMBL" id="CP002083">
    <property type="protein sequence ID" value="ADJ22794.1"/>
    <property type="molecule type" value="Genomic_DNA"/>
</dbReference>
<keyword evidence="2" id="KW-1185">Reference proteome</keyword>
<accession>D8JUX8</accession>
<organism evidence="1 2">
    <name type="scientific">Hyphomicrobium denitrificans (strain ATCC 51888 / DSM 1869 / NCIMB 11706 / TK 0415)</name>
    <dbReference type="NCBI Taxonomy" id="582899"/>
    <lineage>
        <taxon>Bacteria</taxon>
        <taxon>Pseudomonadati</taxon>
        <taxon>Pseudomonadota</taxon>
        <taxon>Alphaproteobacteria</taxon>
        <taxon>Hyphomicrobiales</taxon>
        <taxon>Hyphomicrobiaceae</taxon>
        <taxon>Hyphomicrobium</taxon>
    </lineage>
</organism>
<dbReference type="KEGG" id="hdn:Hden_0980"/>